<dbReference type="PANTHER" id="PTHR11669:SF5">
    <property type="entry name" value="REPLICATION FACTOR C SUBUNIT 2"/>
    <property type="match status" value="1"/>
</dbReference>
<evidence type="ECO:0000259" key="4">
    <source>
        <dbReference type="Pfam" id="PF08542"/>
    </source>
</evidence>
<dbReference type="SUPFAM" id="SSF48019">
    <property type="entry name" value="post-AAA+ oligomerization domain-like"/>
    <property type="match status" value="1"/>
</dbReference>
<name>A0A6C0HRQ6_9ZZZZ</name>
<dbReference type="InterPro" id="IPR027417">
    <property type="entry name" value="P-loop_NTPase"/>
</dbReference>
<dbReference type="InterPro" id="IPR013748">
    <property type="entry name" value="Rep_factorC_C"/>
</dbReference>
<dbReference type="GO" id="GO:0005524">
    <property type="term" value="F:ATP binding"/>
    <property type="evidence" value="ECO:0007669"/>
    <property type="project" value="UniProtKB-KW"/>
</dbReference>
<dbReference type="EMBL" id="MN740007">
    <property type="protein sequence ID" value="QHT83322.1"/>
    <property type="molecule type" value="Genomic_DNA"/>
</dbReference>
<dbReference type="GO" id="GO:0003689">
    <property type="term" value="F:DNA clamp loader activity"/>
    <property type="evidence" value="ECO:0007669"/>
    <property type="project" value="TreeGrafter"/>
</dbReference>
<evidence type="ECO:0000256" key="3">
    <source>
        <dbReference type="ARBA" id="ARBA00022840"/>
    </source>
</evidence>
<dbReference type="InterPro" id="IPR050238">
    <property type="entry name" value="DNA_Rep/Repair_Clamp_Loader"/>
</dbReference>
<sequence length="300" mass="35271">MQELLINKYYPKTLDDFVDIDISSLIKEFIKINTIKILFISKQSNGKTAFINAIINDYYGKSDNVLLINNIKEYGINYFKNEVIQFCRSPSLTNKKKMIVLDDFDSLNETNQQIFKNIIETYDINYILSCSTPQKLTESIQSMLHVIEIKPMTQEKINIIYDKIKLNEKLDIDEETKVYLVNFLNIKQIINNLEKFKLINIPITIEIAKEISSDIHPQIFQNFVNEIENKNLQGCVKILYDLYDSGYSVMDILYNFYEFSKIQNLDYSQHICKYIIAFHNIHEDVIELALFTNSIFKNIL</sequence>
<dbReference type="SUPFAM" id="SSF52540">
    <property type="entry name" value="P-loop containing nucleoside triphosphate hydrolases"/>
    <property type="match status" value="1"/>
</dbReference>
<protein>
    <recommendedName>
        <fullName evidence="4">Replication factor C C-terminal domain-containing protein</fullName>
    </recommendedName>
</protein>
<keyword evidence="1" id="KW-0235">DNA replication</keyword>
<dbReference type="AlphaFoldDB" id="A0A6C0HRQ6"/>
<proteinExistence type="predicted"/>
<dbReference type="PANTHER" id="PTHR11669">
    <property type="entry name" value="REPLICATION FACTOR C / DNA POLYMERASE III GAMMA-TAU SUBUNIT"/>
    <property type="match status" value="1"/>
</dbReference>
<dbReference type="InterPro" id="IPR008921">
    <property type="entry name" value="DNA_pol3_clamp-load_cplx_C"/>
</dbReference>
<organism evidence="5">
    <name type="scientific">viral metagenome</name>
    <dbReference type="NCBI Taxonomy" id="1070528"/>
    <lineage>
        <taxon>unclassified sequences</taxon>
        <taxon>metagenomes</taxon>
        <taxon>organismal metagenomes</taxon>
    </lineage>
</organism>
<dbReference type="GO" id="GO:0005634">
    <property type="term" value="C:nucleus"/>
    <property type="evidence" value="ECO:0007669"/>
    <property type="project" value="TreeGrafter"/>
</dbReference>
<dbReference type="Gene3D" id="3.40.50.300">
    <property type="entry name" value="P-loop containing nucleotide triphosphate hydrolases"/>
    <property type="match status" value="1"/>
</dbReference>
<reference evidence="5" key="1">
    <citation type="journal article" date="2020" name="Nature">
        <title>Giant virus diversity and host interactions through global metagenomics.</title>
        <authorList>
            <person name="Schulz F."/>
            <person name="Roux S."/>
            <person name="Paez-Espino D."/>
            <person name="Jungbluth S."/>
            <person name="Walsh D.A."/>
            <person name="Denef V.J."/>
            <person name="McMahon K.D."/>
            <person name="Konstantinidis K.T."/>
            <person name="Eloe-Fadrosh E.A."/>
            <person name="Kyrpides N.C."/>
            <person name="Woyke T."/>
        </authorList>
    </citation>
    <scope>NUCLEOTIDE SEQUENCE</scope>
    <source>
        <strain evidence="5">GVMAG-M-3300023184-167</strain>
    </source>
</reference>
<dbReference type="GO" id="GO:0005663">
    <property type="term" value="C:DNA replication factor C complex"/>
    <property type="evidence" value="ECO:0007669"/>
    <property type="project" value="TreeGrafter"/>
</dbReference>
<dbReference type="Pfam" id="PF08542">
    <property type="entry name" value="Rep_fac_C"/>
    <property type="match status" value="1"/>
</dbReference>
<dbReference type="GO" id="GO:0003677">
    <property type="term" value="F:DNA binding"/>
    <property type="evidence" value="ECO:0007669"/>
    <property type="project" value="InterPro"/>
</dbReference>
<dbReference type="GO" id="GO:0006261">
    <property type="term" value="P:DNA-templated DNA replication"/>
    <property type="evidence" value="ECO:0007669"/>
    <property type="project" value="TreeGrafter"/>
</dbReference>
<evidence type="ECO:0000313" key="5">
    <source>
        <dbReference type="EMBL" id="QHT83322.1"/>
    </source>
</evidence>
<evidence type="ECO:0000256" key="1">
    <source>
        <dbReference type="ARBA" id="ARBA00022705"/>
    </source>
</evidence>
<keyword evidence="2" id="KW-0547">Nucleotide-binding</keyword>
<dbReference type="GO" id="GO:0006281">
    <property type="term" value="P:DNA repair"/>
    <property type="evidence" value="ECO:0007669"/>
    <property type="project" value="TreeGrafter"/>
</dbReference>
<feature type="domain" description="Replication factor C C-terminal" evidence="4">
    <location>
        <begin position="215"/>
        <end position="286"/>
    </location>
</feature>
<evidence type="ECO:0000256" key="2">
    <source>
        <dbReference type="ARBA" id="ARBA00022741"/>
    </source>
</evidence>
<accession>A0A6C0HRQ6</accession>
<keyword evidence="3" id="KW-0067">ATP-binding</keyword>